<keyword evidence="1" id="KW-0472">Membrane</keyword>
<protein>
    <submittedName>
        <fullName evidence="2">Uncharacterized protein</fullName>
    </submittedName>
</protein>
<evidence type="ECO:0000256" key="1">
    <source>
        <dbReference type="SAM" id="Phobius"/>
    </source>
</evidence>
<feature type="transmembrane region" description="Helical" evidence="1">
    <location>
        <begin position="47"/>
        <end position="65"/>
    </location>
</feature>
<name>A0A158BJ67_9BURK</name>
<comment type="caution">
    <text evidence="2">The sequence shown here is derived from an EMBL/GenBank/DDBJ whole genome shotgun (WGS) entry which is preliminary data.</text>
</comment>
<evidence type="ECO:0000313" key="3">
    <source>
        <dbReference type="Proteomes" id="UP000054596"/>
    </source>
</evidence>
<accession>A0A158BJ67</accession>
<gene>
    <name evidence="2" type="ORF">AWB82_04169</name>
</gene>
<keyword evidence="1" id="KW-1133">Transmembrane helix</keyword>
<reference evidence="2" key="1">
    <citation type="submission" date="2016-01" db="EMBL/GenBank/DDBJ databases">
        <authorList>
            <person name="Peeters C."/>
        </authorList>
    </citation>
    <scope>NUCLEOTIDE SEQUENCE [LARGE SCALE GENOMIC DNA]</scope>
    <source>
        <strain evidence="2">LMG 29325</strain>
    </source>
</reference>
<evidence type="ECO:0000313" key="2">
    <source>
        <dbReference type="EMBL" id="SAK70073.1"/>
    </source>
</evidence>
<dbReference type="AlphaFoldDB" id="A0A158BJ67"/>
<dbReference type="Proteomes" id="UP000054596">
    <property type="component" value="Unassembled WGS sequence"/>
</dbReference>
<dbReference type="RefSeq" id="WP_086970562.1">
    <property type="nucleotide sequence ID" value="NZ_FCOJ02000031.1"/>
</dbReference>
<keyword evidence="3" id="KW-1185">Reference proteome</keyword>
<organism evidence="2 3">
    <name type="scientific">Caballeronia glebae</name>
    <dbReference type="NCBI Taxonomy" id="1777143"/>
    <lineage>
        <taxon>Bacteria</taxon>
        <taxon>Pseudomonadati</taxon>
        <taxon>Pseudomonadota</taxon>
        <taxon>Betaproteobacteria</taxon>
        <taxon>Burkholderiales</taxon>
        <taxon>Burkholderiaceae</taxon>
        <taxon>Caballeronia</taxon>
    </lineage>
</organism>
<proteinExistence type="predicted"/>
<keyword evidence="1" id="KW-0812">Transmembrane</keyword>
<feature type="transmembrane region" description="Helical" evidence="1">
    <location>
        <begin position="21"/>
        <end position="41"/>
    </location>
</feature>
<dbReference type="EMBL" id="FCOJ02000031">
    <property type="protein sequence ID" value="SAK70073.1"/>
    <property type="molecule type" value="Genomic_DNA"/>
</dbReference>
<sequence length="101" mass="11083">MQNGSPPRRRVTYGKGIQTSGSGWFARLLAMLLSAIVLVAAAMLSMVLLAVLFGVGTIVFGYFWWKTRALRRQGRGFGDDGRTVDVEVVHQDAPDNNSAKR</sequence>